<name>A0A0E3FMR4_9CAUD</name>
<organism evidence="1 2">
    <name type="scientific">Synechococcus phage ACG-2014f</name>
    <dbReference type="NCBI Taxonomy" id="1493511"/>
    <lineage>
        <taxon>Viruses</taxon>
        <taxon>Duplodnaviria</taxon>
        <taxon>Heunggongvirae</taxon>
        <taxon>Uroviricota</taxon>
        <taxon>Caudoviricetes</taxon>
        <taxon>Pantevenvirales</taxon>
        <taxon>Kyanoviridae</taxon>
        <taxon>Atlauavirus</taxon>
        <taxon>Atlauavirus tusconc8</taxon>
    </lineage>
</organism>
<accession>A0A0E3FMR4</accession>
<gene>
    <name evidence="1" type="ORF">Syn7803US37_49</name>
</gene>
<proteinExistence type="predicted"/>
<evidence type="ECO:0000313" key="1">
    <source>
        <dbReference type="EMBL" id="AIX30526.1"/>
    </source>
</evidence>
<dbReference type="EMBL" id="KJ019097">
    <property type="protein sequence ID" value="AIX30526.1"/>
    <property type="molecule type" value="Genomic_DNA"/>
</dbReference>
<protein>
    <submittedName>
        <fullName evidence="1">Uncharacterized protein</fullName>
    </submittedName>
</protein>
<sequence>MSERKAEDWISEWKGMNDEFIEEDTMFRLDIPSTEKTQEWMDQEKPLLKVNHSKYYFDD</sequence>
<evidence type="ECO:0000313" key="2">
    <source>
        <dbReference type="Proteomes" id="UP000185313"/>
    </source>
</evidence>
<reference evidence="1 2" key="1">
    <citation type="submission" date="2013-12" db="EMBL/GenBank/DDBJ databases">
        <title>Ecological redundancy of diverse viral populations within a natural community.</title>
        <authorList>
            <person name="Gregory A.C."/>
            <person name="LaButti K."/>
            <person name="Copeland A."/>
            <person name="Woyke T."/>
            <person name="Sullivan M.B."/>
        </authorList>
    </citation>
    <scope>NUCLEOTIDE SEQUENCE [LARGE SCALE GENOMIC DNA]</scope>
    <source>
        <strain evidence="1">Syn7803US37</strain>
    </source>
</reference>
<dbReference type="Proteomes" id="UP000185313">
    <property type="component" value="Segment"/>
</dbReference>